<name>A0A7I7RZ08_9MYCO</name>
<organism evidence="2 3">
    <name type="scientific">Mycolicibacterium arabiense</name>
    <dbReference type="NCBI Taxonomy" id="1286181"/>
    <lineage>
        <taxon>Bacteria</taxon>
        <taxon>Bacillati</taxon>
        <taxon>Actinomycetota</taxon>
        <taxon>Actinomycetes</taxon>
        <taxon>Mycobacteriales</taxon>
        <taxon>Mycobacteriaceae</taxon>
        <taxon>Mycolicibacterium</taxon>
    </lineage>
</organism>
<dbReference type="Proteomes" id="UP000467428">
    <property type="component" value="Chromosome"/>
</dbReference>
<feature type="compositionally biased region" description="Basic and acidic residues" evidence="1">
    <location>
        <begin position="197"/>
        <end position="207"/>
    </location>
</feature>
<keyword evidence="3" id="KW-1185">Reference proteome</keyword>
<evidence type="ECO:0000256" key="1">
    <source>
        <dbReference type="SAM" id="MobiDB-lite"/>
    </source>
</evidence>
<proteinExistence type="predicted"/>
<evidence type="ECO:0000313" key="3">
    <source>
        <dbReference type="Proteomes" id="UP000467428"/>
    </source>
</evidence>
<gene>
    <name evidence="2" type="ORF">MARA_33560</name>
</gene>
<dbReference type="EMBL" id="AP022593">
    <property type="protein sequence ID" value="BBY49888.1"/>
    <property type="molecule type" value="Genomic_DNA"/>
</dbReference>
<dbReference type="KEGG" id="marz:MARA_33560"/>
<protein>
    <submittedName>
        <fullName evidence="2">Uncharacterized protein</fullName>
    </submittedName>
</protein>
<geneLocation type="plasmid" evidence="3">
    <name>pjcm18538 dna</name>
</geneLocation>
<evidence type="ECO:0000313" key="2">
    <source>
        <dbReference type="EMBL" id="BBY49888.1"/>
    </source>
</evidence>
<sequence length="207" mass="22529">MPSEDVYSDDWWLDRNDQNRCVAVRKNGERCLKPANRGMTVCRTHGGAAPQVQRKAKQRLELAADRMARELLGMATGAESEAVKLNAIRDALDRAGLGAKTEVSVELKPYERLMGDLSGVASISRAEHRAMNGRPFVEPAALAPPIDAEVVEPADEDGPARPAEPPASEMRDAREGEDGGDDMPRGSGLMTLEEAAETVRHEHGYRS</sequence>
<feature type="region of interest" description="Disordered" evidence="1">
    <location>
        <begin position="151"/>
        <end position="207"/>
    </location>
</feature>
<dbReference type="RefSeq" id="WP_163919446.1">
    <property type="nucleotide sequence ID" value="NZ_AP022593.1"/>
</dbReference>
<accession>A0A7I7RZ08</accession>
<reference evidence="2 3" key="1">
    <citation type="journal article" date="2019" name="Emerg. Microbes Infect.">
        <title>Comprehensive subspecies identification of 175 nontuberculous mycobacteria species based on 7547 genomic profiles.</title>
        <authorList>
            <person name="Matsumoto Y."/>
            <person name="Kinjo T."/>
            <person name="Motooka D."/>
            <person name="Nabeya D."/>
            <person name="Jung N."/>
            <person name="Uechi K."/>
            <person name="Horii T."/>
            <person name="Iida T."/>
            <person name="Fujita J."/>
            <person name="Nakamura S."/>
        </authorList>
    </citation>
    <scope>NUCLEOTIDE SEQUENCE [LARGE SCALE GENOMIC DNA]</scope>
    <source>
        <strain evidence="2 3">JCM 18538</strain>
    </source>
</reference>
<dbReference type="AlphaFoldDB" id="A0A7I7RZ08"/>